<keyword evidence="3" id="KW-1185">Reference proteome</keyword>
<evidence type="ECO:0000313" key="2">
    <source>
        <dbReference type="EMBL" id="MBB6182573.1"/>
    </source>
</evidence>
<evidence type="ECO:0000313" key="3">
    <source>
        <dbReference type="Proteomes" id="UP000535501"/>
    </source>
</evidence>
<name>A0A7W9Z1Y5_9HYPH</name>
<dbReference type="PANTHER" id="PTHR37023">
    <property type="entry name" value="TRANSPOSASE"/>
    <property type="match status" value="1"/>
</dbReference>
<dbReference type="AlphaFoldDB" id="A0A7W9Z1Y5"/>
<dbReference type="GO" id="GO:0003677">
    <property type="term" value="F:DNA binding"/>
    <property type="evidence" value="ECO:0007669"/>
    <property type="project" value="InterPro"/>
</dbReference>
<evidence type="ECO:0000259" key="1">
    <source>
        <dbReference type="Pfam" id="PF04986"/>
    </source>
</evidence>
<dbReference type="InterPro" id="IPR007069">
    <property type="entry name" value="Transposase_32"/>
</dbReference>
<dbReference type="PANTHER" id="PTHR37023:SF1">
    <property type="entry name" value="ISSOD25 TRANSPOSASE TNPA_ISSOD25"/>
    <property type="match status" value="1"/>
</dbReference>
<organism evidence="2 3">
    <name type="scientific">Pseudorhizobium flavum</name>
    <dbReference type="NCBI Taxonomy" id="1335061"/>
    <lineage>
        <taxon>Bacteria</taxon>
        <taxon>Pseudomonadati</taxon>
        <taxon>Pseudomonadota</taxon>
        <taxon>Alphaproteobacteria</taxon>
        <taxon>Hyphomicrobiales</taxon>
        <taxon>Rhizobiaceae</taxon>
        <taxon>Rhizobium/Agrobacterium group</taxon>
        <taxon>Pseudorhizobium</taxon>
    </lineage>
</organism>
<dbReference type="Proteomes" id="UP000535501">
    <property type="component" value="Unassembled WGS sequence"/>
</dbReference>
<comment type="caution">
    <text evidence="2">The sequence shown here is derived from an EMBL/GenBank/DDBJ whole genome shotgun (WGS) entry which is preliminary data.</text>
</comment>
<accession>A0A7W9Z1Y5</accession>
<protein>
    <recommendedName>
        <fullName evidence="1">Transposase IS801/IS1294 domain-containing protein</fullName>
    </recommendedName>
</protein>
<feature type="domain" description="Transposase IS801/IS1294" evidence="1">
    <location>
        <begin position="3"/>
        <end position="103"/>
    </location>
</feature>
<dbReference type="Pfam" id="PF04986">
    <property type="entry name" value="Y2_Tnp"/>
    <property type="match status" value="1"/>
</dbReference>
<reference evidence="2 3" key="1">
    <citation type="submission" date="2020-08" db="EMBL/GenBank/DDBJ databases">
        <title>Genomic Encyclopedia of Type Strains, Phase IV (KMG-IV): sequencing the most valuable type-strain genomes for metagenomic binning, comparative biology and taxonomic classification.</title>
        <authorList>
            <person name="Goeker M."/>
        </authorList>
    </citation>
    <scope>NUCLEOTIDE SEQUENCE [LARGE SCALE GENOMIC DNA]</scope>
    <source>
        <strain evidence="2 3">DSM 102134</strain>
    </source>
</reference>
<proteinExistence type="predicted"/>
<dbReference type="GO" id="GO:0004803">
    <property type="term" value="F:transposase activity"/>
    <property type="evidence" value="ECO:0007669"/>
    <property type="project" value="InterPro"/>
</dbReference>
<dbReference type="GO" id="GO:0006313">
    <property type="term" value="P:DNA transposition"/>
    <property type="evidence" value="ECO:0007669"/>
    <property type="project" value="InterPro"/>
</dbReference>
<gene>
    <name evidence="2" type="ORF">HNQ75_004562</name>
</gene>
<dbReference type="EMBL" id="JACHEJ010000042">
    <property type="protein sequence ID" value="MBB6182573.1"/>
    <property type="molecule type" value="Genomic_DNA"/>
</dbReference>
<sequence>MRHPSPARKKRWAVYAKAPFAWPQAVLAYLSRYTHRVAISNRRLIASDETGVTFRYKDYRRDGSDRQQVMTLAVDEFIRRFLLHVLPRGFHRIRHYGLLAGSARKTSLALARQLLHVVAPVDDTAPGEPDD</sequence>